<organism evidence="1 2">
    <name type="scientific">Hafnia alvei</name>
    <dbReference type="NCBI Taxonomy" id="569"/>
    <lineage>
        <taxon>Bacteria</taxon>
        <taxon>Pseudomonadati</taxon>
        <taxon>Pseudomonadota</taxon>
        <taxon>Gammaproteobacteria</taxon>
        <taxon>Enterobacterales</taxon>
        <taxon>Hafniaceae</taxon>
        <taxon>Hafnia</taxon>
    </lineage>
</organism>
<dbReference type="AlphaFoldDB" id="A0A1C6Z6R6"/>
<gene>
    <name evidence="1" type="ORF">BN1044_04334</name>
</gene>
<sequence length="38" mass="4330">MGLVLYLPLAFVLQPKGDWLSIKKQFVHQSEFPALSMP</sequence>
<dbReference type="Proteomes" id="UP000094844">
    <property type="component" value="Unassembled WGS sequence"/>
</dbReference>
<reference evidence="1 2" key="1">
    <citation type="submission" date="2016-09" db="EMBL/GenBank/DDBJ databases">
        <authorList>
            <person name="Capua I."/>
            <person name="De Benedictis P."/>
            <person name="Joannis T."/>
            <person name="Lombin L.H."/>
            <person name="Cattoli G."/>
        </authorList>
    </citation>
    <scope>NUCLEOTIDE SEQUENCE [LARGE SCALE GENOMIC DNA]</scope>
    <source>
        <strain evidence="1 2">GB001</strain>
    </source>
</reference>
<evidence type="ECO:0000313" key="1">
    <source>
        <dbReference type="EMBL" id="SCM54823.1"/>
    </source>
</evidence>
<dbReference type="EMBL" id="FMIQ01000081">
    <property type="protein sequence ID" value="SCM54823.1"/>
    <property type="molecule type" value="Genomic_DNA"/>
</dbReference>
<protein>
    <submittedName>
        <fullName evidence="1">Uncharacterized protein</fullName>
    </submittedName>
</protein>
<evidence type="ECO:0000313" key="2">
    <source>
        <dbReference type="Proteomes" id="UP000094844"/>
    </source>
</evidence>
<accession>A0A1C6Z6R6</accession>
<proteinExistence type="predicted"/>
<name>A0A1C6Z6R6_HAFAL</name>